<name>A0A510VAJ5_9CELL</name>
<organism evidence="2 3">
    <name type="scientific">Cellulomonas xylanilytica</name>
    <dbReference type="NCBI Taxonomy" id="233583"/>
    <lineage>
        <taxon>Bacteria</taxon>
        <taxon>Bacillati</taxon>
        <taxon>Actinomycetota</taxon>
        <taxon>Actinomycetes</taxon>
        <taxon>Micrococcales</taxon>
        <taxon>Cellulomonadaceae</taxon>
        <taxon>Cellulomonas</taxon>
    </lineage>
</organism>
<feature type="transmembrane region" description="Helical" evidence="1">
    <location>
        <begin position="79"/>
        <end position="99"/>
    </location>
</feature>
<dbReference type="RefSeq" id="WP_146927957.1">
    <property type="nucleotide sequence ID" value="NZ_BJUB01000008.1"/>
</dbReference>
<protein>
    <submittedName>
        <fullName evidence="2">Uncharacterized protein</fullName>
    </submittedName>
</protein>
<keyword evidence="1" id="KW-0472">Membrane</keyword>
<keyword evidence="1" id="KW-0812">Transmembrane</keyword>
<keyword evidence="1" id="KW-1133">Transmembrane helix</keyword>
<evidence type="ECO:0000313" key="2">
    <source>
        <dbReference type="EMBL" id="GEK22195.1"/>
    </source>
</evidence>
<accession>A0A510VAJ5</accession>
<proteinExistence type="predicted"/>
<keyword evidence="3" id="KW-1185">Reference proteome</keyword>
<gene>
    <name evidence="2" type="ORF">CXY01_27150</name>
</gene>
<reference evidence="2 3" key="1">
    <citation type="submission" date="2019-07" db="EMBL/GenBank/DDBJ databases">
        <title>Whole genome shotgun sequence of Cellulomonas xylanilytica NBRC 101102.</title>
        <authorList>
            <person name="Hosoyama A."/>
            <person name="Uohara A."/>
            <person name="Ohji S."/>
            <person name="Ichikawa N."/>
        </authorList>
    </citation>
    <scope>NUCLEOTIDE SEQUENCE [LARGE SCALE GENOMIC DNA]</scope>
    <source>
        <strain evidence="2 3">NBRC 101102</strain>
    </source>
</reference>
<feature type="transmembrane region" description="Helical" evidence="1">
    <location>
        <begin position="137"/>
        <end position="155"/>
    </location>
</feature>
<dbReference type="AlphaFoldDB" id="A0A510VAJ5"/>
<dbReference type="EMBL" id="BJUB01000008">
    <property type="protein sequence ID" value="GEK22195.1"/>
    <property type="molecule type" value="Genomic_DNA"/>
</dbReference>
<dbReference type="Proteomes" id="UP000321118">
    <property type="component" value="Unassembled WGS sequence"/>
</dbReference>
<dbReference type="OrthoDB" id="4828592at2"/>
<comment type="caution">
    <text evidence="2">The sequence shown here is derived from an EMBL/GenBank/DDBJ whole genome shotgun (WGS) entry which is preliminary data.</text>
</comment>
<evidence type="ECO:0000256" key="1">
    <source>
        <dbReference type="SAM" id="Phobius"/>
    </source>
</evidence>
<evidence type="ECO:0000313" key="3">
    <source>
        <dbReference type="Proteomes" id="UP000321118"/>
    </source>
</evidence>
<sequence length="175" mass="19046">MSTTVRDTLVRERYLLRFSWAMQDYPRYKPVVRELRTELTATASEVGMRQAVADLGHPRVLADAYLSELGRPVPRWTTGAVWGALAVGAVAYLAIAYGIGTLDTIGQMGGGTLERVFLGATTVFTNDDDALSVSSSLTWQVLAFYACVFTVPFLLGARVWRAWSGTPTAARAAHA</sequence>